<dbReference type="InterPro" id="IPR001128">
    <property type="entry name" value="Cyt_P450"/>
</dbReference>
<dbReference type="PANTHER" id="PTHR47582">
    <property type="entry name" value="P450, PUTATIVE (EUROFUNG)-RELATED"/>
    <property type="match status" value="1"/>
</dbReference>
<dbReference type="SUPFAM" id="SSF48264">
    <property type="entry name" value="Cytochrome P450"/>
    <property type="match status" value="1"/>
</dbReference>
<dbReference type="Pfam" id="PF00067">
    <property type="entry name" value="p450"/>
    <property type="match status" value="1"/>
</dbReference>
<keyword evidence="4" id="KW-0479">Metal-binding</keyword>
<evidence type="ECO:0000313" key="7">
    <source>
        <dbReference type="EMBL" id="KAL2797085.1"/>
    </source>
</evidence>
<keyword evidence="8" id="KW-1185">Reference proteome</keyword>
<evidence type="ECO:0000256" key="4">
    <source>
        <dbReference type="ARBA" id="ARBA00022723"/>
    </source>
</evidence>
<gene>
    <name evidence="7" type="ORF">BJX66DRAFT_298188</name>
</gene>
<dbReference type="InterPro" id="IPR036396">
    <property type="entry name" value="Cyt_P450_sf"/>
</dbReference>
<proteinExistence type="inferred from homology"/>
<accession>A0ABR4GEX7</accession>
<evidence type="ECO:0000256" key="3">
    <source>
        <dbReference type="ARBA" id="ARBA00022617"/>
    </source>
</evidence>
<reference evidence="7 8" key="1">
    <citation type="submission" date="2024-07" db="EMBL/GenBank/DDBJ databases">
        <title>Section-level genome sequencing and comparative genomics of Aspergillus sections Usti and Cavernicolus.</title>
        <authorList>
            <consortium name="Lawrence Berkeley National Laboratory"/>
            <person name="Nybo J.L."/>
            <person name="Vesth T.C."/>
            <person name="Theobald S."/>
            <person name="Frisvad J.C."/>
            <person name="Larsen T.O."/>
            <person name="Kjaerboelling I."/>
            <person name="Rothschild-Mancinelli K."/>
            <person name="Lyhne E.K."/>
            <person name="Kogle M.E."/>
            <person name="Barry K."/>
            <person name="Clum A."/>
            <person name="Na H."/>
            <person name="Ledsgaard L."/>
            <person name="Lin J."/>
            <person name="Lipzen A."/>
            <person name="Kuo A."/>
            <person name="Riley R."/>
            <person name="Mondo S."/>
            <person name="Labutti K."/>
            <person name="Haridas S."/>
            <person name="Pangalinan J."/>
            <person name="Salamov A.A."/>
            <person name="Simmons B.A."/>
            <person name="Magnuson J.K."/>
            <person name="Chen J."/>
            <person name="Drula E."/>
            <person name="Henrissat B."/>
            <person name="Wiebenga A."/>
            <person name="Lubbers R.J."/>
            <person name="Gomes A.C."/>
            <person name="Makela M.R."/>
            <person name="Stajich J."/>
            <person name="Grigoriev I.V."/>
            <person name="Mortensen U.H."/>
            <person name="De Vries R.P."/>
            <person name="Baker S.E."/>
            <person name="Andersen M.R."/>
        </authorList>
    </citation>
    <scope>NUCLEOTIDE SEQUENCE [LARGE SCALE GENOMIC DNA]</scope>
    <source>
        <strain evidence="7 8">CBS 209.92</strain>
    </source>
</reference>
<name>A0ABR4GEX7_9EURO</name>
<evidence type="ECO:0000256" key="1">
    <source>
        <dbReference type="ARBA" id="ARBA00001971"/>
    </source>
</evidence>
<dbReference type="InterPro" id="IPR053007">
    <property type="entry name" value="CYP450_monoxygenase_sec-met"/>
</dbReference>
<dbReference type="Gene3D" id="1.10.630.10">
    <property type="entry name" value="Cytochrome P450"/>
    <property type="match status" value="1"/>
</dbReference>
<keyword evidence="5" id="KW-0560">Oxidoreductase</keyword>
<organism evidence="7 8">
    <name type="scientific">Aspergillus keveii</name>
    <dbReference type="NCBI Taxonomy" id="714993"/>
    <lineage>
        <taxon>Eukaryota</taxon>
        <taxon>Fungi</taxon>
        <taxon>Dikarya</taxon>
        <taxon>Ascomycota</taxon>
        <taxon>Pezizomycotina</taxon>
        <taxon>Eurotiomycetes</taxon>
        <taxon>Eurotiomycetidae</taxon>
        <taxon>Eurotiales</taxon>
        <taxon>Aspergillaceae</taxon>
        <taxon>Aspergillus</taxon>
        <taxon>Aspergillus subgen. Nidulantes</taxon>
    </lineage>
</organism>
<comment type="cofactor">
    <cofactor evidence="1">
        <name>heme</name>
        <dbReference type="ChEBI" id="CHEBI:30413"/>
    </cofactor>
</comment>
<dbReference type="CDD" id="cd11040">
    <property type="entry name" value="CYP7_CYP8-like"/>
    <property type="match status" value="1"/>
</dbReference>
<comment type="caution">
    <text evidence="7">The sequence shown here is derived from an EMBL/GenBank/DDBJ whole genome shotgun (WGS) entry which is preliminary data.</text>
</comment>
<keyword evidence="6" id="KW-0408">Iron</keyword>
<keyword evidence="3" id="KW-0349">Heme</keyword>
<comment type="similarity">
    <text evidence="2">Belongs to the cytochrome P450 family.</text>
</comment>
<evidence type="ECO:0000256" key="5">
    <source>
        <dbReference type="ARBA" id="ARBA00023002"/>
    </source>
</evidence>
<dbReference type="PRINTS" id="PR00465">
    <property type="entry name" value="EP450IV"/>
</dbReference>
<protein>
    <submittedName>
        <fullName evidence="7">Cytochrome P450</fullName>
    </submittedName>
</protein>
<evidence type="ECO:0000256" key="6">
    <source>
        <dbReference type="ARBA" id="ARBA00023004"/>
    </source>
</evidence>
<evidence type="ECO:0000313" key="8">
    <source>
        <dbReference type="Proteomes" id="UP001610563"/>
    </source>
</evidence>
<evidence type="ECO:0000256" key="2">
    <source>
        <dbReference type="ARBA" id="ARBA00010617"/>
    </source>
</evidence>
<dbReference type="EMBL" id="JBFTWV010000021">
    <property type="protein sequence ID" value="KAL2797085.1"/>
    <property type="molecule type" value="Genomic_DNA"/>
</dbReference>
<dbReference type="PANTHER" id="PTHR47582:SF1">
    <property type="entry name" value="P450, PUTATIVE (EUROFUNG)-RELATED"/>
    <property type="match status" value="1"/>
</dbReference>
<dbReference type="Proteomes" id="UP001610563">
    <property type="component" value="Unassembled WGS sequence"/>
</dbReference>
<dbReference type="InterPro" id="IPR002403">
    <property type="entry name" value="Cyt_P450_E_grp-IV"/>
</dbReference>
<sequence length="510" mass="56482">MLELSHLALVGAVTAVGFVLHRRYARDPREPPVVGSTIPVLGHIFGLLRFGVGYFAQLTEKHPHAIFAIDLLLIKVYLVKSPAILQAIQRTRALTFDPFVTFTTERLAGIRGAGLEALREKQAGGGGGNQALLHAMHPTLTGKPLDRMNERMVRLLSPLVGELARGEGKVVDLYGWCQHAITEASTEASYGPLNPYKERSVEDGFWAFEGNLSPLIPGILPWLTARKAYKGREAAYAGFLKYYAAEGHKQGSELTIARHKTLADAGLRVEDIARNEVSMGLGLLSNTVPAAFWIMFDLYRRPDLLREIRDELTENALRIDETTGKYVINIPAIRDNCPLLVSTYQEILRVRAASSPTRIAAEEVLLADKHLIKKGSVISIPSQPIGRREDVWGSNSLDFNPRRFIKTPDHNPRRAGGFMSFGVSPVICPGRHFASTEIMGVVALMVLRLEIEPVRGEWWEPKINSLAIASGMRPILGTFDVRVREREEVRGVQWDCESKEGSGVFPLMVG</sequence>